<protein>
    <submittedName>
        <fullName evidence="2">Uncharacterized protein</fullName>
    </submittedName>
</protein>
<gene>
    <name evidence="2" type="ORF">EYC84_010937</name>
</gene>
<feature type="compositionally biased region" description="Basic and acidic residues" evidence="1">
    <location>
        <begin position="75"/>
        <end position="97"/>
    </location>
</feature>
<proteinExistence type="predicted"/>
<evidence type="ECO:0000256" key="1">
    <source>
        <dbReference type="SAM" id="MobiDB-lite"/>
    </source>
</evidence>
<feature type="region of interest" description="Disordered" evidence="1">
    <location>
        <begin position="325"/>
        <end position="355"/>
    </location>
</feature>
<evidence type="ECO:0000313" key="2">
    <source>
        <dbReference type="EMBL" id="KAA8565201.1"/>
    </source>
</evidence>
<dbReference type="AlphaFoldDB" id="A0A5M9J7Q2"/>
<keyword evidence="3" id="KW-1185">Reference proteome</keyword>
<dbReference type="EMBL" id="VICG01000014">
    <property type="protein sequence ID" value="KAA8565201.1"/>
    <property type="molecule type" value="Genomic_DNA"/>
</dbReference>
<comment type="caution">
    <text evidence="2">The sequence shown here is derived from an EMBL/GenBank/DDBJ whole genome shotgun (WGS) entry which is preliminary data.</text>
</comment>
<feature type="region of interest" description="Disordered" evidence="1">
    <location>
        <begin position="54"/>
        <end position="107"/>
    </location>
</feature>
<accession>A0A5M9J7Q2</accession>
<feature type="compositionally biased region" description="Basic residues" evidence="1">
    <location>
        <begin position="7"/>
        <end position="17"/>
    </location>
</feature>
<dbReference type="Proteomes" id="UP000322873">
    <property type="component" value="Unassembled WGS sequence"/>
</dbReference>
<feature type="region of interest" description="Disordered" evidence="1">
    <location>
        <begin position="1"/>
        <end position="29"/>
    </location>
</feature>
<sequence length="565" mass="63882">MNWTGGRLKRHSGKSSHRGGALTNRQKEHFAKMKANLRSGVQKNSSAEWSILNRSSAPQSKIQGQRIESQSSSGRNHEHALIRESENSEYERERWDEREEYDQSPALGPFCRRPEAIYGNNHSPSVEIVQRSPILNDDLYNAIPSPLGIKHKGAVSPKLTDVPQNYEAQELKEVSMEEKRRKLLSKGDWVGLSIRRFPHTRFNFPKSDGDIGRRRRIKDGHRARYSKLQTRISSPFAARKVQICEQEEENIGERAQSEVRIRIGDRVIPPGISSSSRPSKIVRQSTPRMMHRIFSSDEMLLDGEYITKNHDDLSSDRVLSAFKARTHDGGGQQESRMRIPSSGDKNAAHAQKLRQGSKNLESVPLIMTKIGETPHEPNGKYSTSSRTAEKSICEMNQPMPRRPARHSVLHLGSPDCNSSVLAQVGGVKCVVSRDEVMDNEIWEAWVAPSTRSTEYQDYDHEDEGGLLERNVSISPGISALPARWSGTYSGSRSDDENSRKYEYAESWEGCESSMVQEYTELSQGNATHPREANCISNNEVRSGMDFYSQSLSTGYREALDEYEFQ</sequence>
<name>A0A5M9J7Q2_MONFR</name>
<reference evidence="2 3" key="1">
    <citation type="submission" date="2019-06" db="EMBL/GenBank/DDBJ databases">
        <title>Genome Sequence of the Brown Rot Fungal Pathogen Monilinia fructicola.</title>
        <authorList>
            <person name="De Miccolis Angelini R.M."/>
            <person name="Landi L."/>
            <person name="Abate D."/>
            <person name="Pollastro S."/>
            <person name="Romanazzi G."/>
            <person name="Faretra F."/>
        </authorList>
    </citation>
    <scope>NUCLEOTIDE SEQUENCE [LARGE SCALE GENOMIC DNA]</scope>
    <source>
        <strain evidence="2 3">Mfrc123</strain>
    </source>
</reference>
<feature type="compositionally biased region" description="Polar residues" evidence="1">
    <location>
        <begin position="54"/>
        <end position="74"/>
    </location>
</feature>
<organism evidence="2 3">
    <name type="scientific">Monilinia fructicola</name>
    <name type="common">Brown rot fungus</name>
    <name type="synonym">Ciboria fructicola</name>
    <dbReference type="NCBI Taxonomy" id="38448"/>
    <lineage>
        <taxon>Eukaryota</taxon>
        <taxon>Fungi</taxon>
        <taxon>Dikarya</taxon>
        <taxon>Ascomycota</taxon>
        <taxon>Pezizomycotina</taxon>
        <taxon>Leotiomycetes</taxon>
        <taxon>Helotiales</taxon>
        <taxon>Sclerotiniaceae</taxon>
        <taxon>Monilinia</taxon>
    </lineage>
</organism>
<evidence type="ECO:0000313" key="3">
    <source>
        <dbReference type="Proteomes" id="UP000322873"/>
    </source>
</evidence>
<dbReference type="VEuPathDB" id="FungiDB:MFRU_008g00370"/>